<name>B4D5C9_9BACT</name>
<proteinExistence type="predicted"/>
<dbReference type="InParanoid" id="B4D5C9"/>
<accession>B4D5C9</accession>
<dbReference type="AlphaFoldDB" id="B4D5C9"/>
<protein>
    <submittedName>
        <fullName evidence="1">Uncharacterized protein</fullName>
    </submittedName>
</protein>
<dbReference type="Proteomes" id="UP000005824">
    <property type="component" value="Unassembled WGS sequence"/>
</dbReference>
<keyword evidence="2" id="KW-1185">Reference proteome</keyword>
<dbReference type="EMBL" id="ABVL01000013">
    <property type="protein sequence ID" value="EDY18334.1"/>
    <property type="molecule type" value="Genomic_DNA"/>
</dbReference>
<evidence type="ECO:0000313" key="1">
    <source>
        <dbReference type="EMBL" id="EDY18334.1"/>
    </source>
</evidence>
<sequence>MALKDEGLGEALTGDRHFEQAGFKALLAGQ</sequence>
<evidence type="ECO:0000313" key="2">
    <source>
        <dbReference type="Proteomes" id="UP000005824"/>
    </source>
</evidence>
<organism evidence="1 2">
    <name type="scientific">Chthoniobacter flavus Ellin428</name>
    <dbReference type="NCBI Taxonomy" id="497964"/>
    <lineage>
        <taxon>Bacteria</taxon>
        <taxon>Pseudomonadati</taxon>
        <taxon>Verrucomicrobiota</taxon>
        <taxon>Spartobacteria</taxon>
        <taxon>Chthoniobacterales</taxon>
        <taxon>Chthoniobacteraceae</taxon>
        <taxon>Chthoniobacter</taxon>
    </lineage>
</organism>
<comment type="caution">
    <text evidence="1">The sequence shown here is derived from an EMBL/GenBank/DDBJ whole genome shotgun (WGS) entry which is preliminary data.</text>
</comment>
<gene>
    <name evidence="1" type="ORF">CfE428DRAFT_4118</name>
</gene>
<reference evidence="1 2" key="1">
    <citation type="journal article" date="2011" name="J. Bacteriol.">
        <title>Genome sequence of Chthoniobacter flavus Ellin428, an aerobic heterotrophic soil bacterium.</title>
        <authorList>
            <person name="Kant R."/>
            <person name="van Passel M.W."/>
            <person name="Palva A."/>
            <person name="Lucas S."/>
            <person name="Lapidus A."/>
            <person name="Glavina Del Rio T."/>
            <person name="Dalin E."/>
            <person name="Tice H."/>
            <person name="Bruce D."/>
            <person name="Goodwin L."/>
            <person name="Pitluck S."/>
            <person name="Larimer F.W."/>
            <person name="Land M.L."/>
            <person name="Hauser L."/>
            <person name="Sangwan P."/>
            <person name="de Vos W.M."/>
            <person name="Janssen P.H."/>
            <person name="Smidt H."/>
        </authorList>
    </citation>
    <scope>NUCLEOTIDE SEQUENCE [LARGE SCALE GENOMIC DNA]</scope>
    <source>
        <strain evidence="1 2">Ellin428</strain>
    </source>
</reference>